<dbReference type="PANTHER" id="PTHR34180:SF1">
    <property type="entry name" value="BETA-ALANYL-DOPAMINE_CARCININE HYDROLASE"/>
    <property type="match status" value="1"/>
</dbReference>
<dbReference type="PANTHER" id="PTHR34180">
    <property type="entry name" value="PEPTIDASE C45"/>
    <property type="match status" value="1"/>
</dbReference>
<dbReference type="Proteomes" id="UP000594261">
    <property type="component" value="Chromosome 2"/>
</dbReference>
<dbReference type="Gramene" id="QL02p032024:mrna">
    <property type="protein sequence ID" value="QL02p032024:mrna"/>
    <property type="gene ID" value="QL02p032024"/>
</dbReference>
<accession>A0A7N2QYY1</accession>
<dbReference type="InterPro" id="IPR047801">
    <property type="entry name" value="Peptidase_C45"/>
</dbReference>
<dbReference type="InParanoid" id="A0A7N2QYY1"/>
<dbReference type="AlphaFoldDB" id="A0A7N2QYY1"/>
<proteinExistence type="predicted"/>
<organism evidence="1 2">
    <name type="scientific">Quercus lobata</name>
    <name type="common">Valley oak</name>
    <dbReference type="NCBI Taxonomy" id="97700"/>
    <lineage>
        <taxon>Eukaryota</taxon>
        <taxon>Viridiplantae</taxon>
        <taxon>Streptophyta</taxon>
        <taxon>Embryophyta</taxon>
        <taxon>Tracheophyta</taxon>
        <taxon>Spermatophyta</taxon>
        <taxon>Magnoliopsida</taxon>
        <taxon>eudicotyledons</taxon>
        <taxon>Gunneridae</taxon>
        <taxon>Pentapetalae</taxon>
        <taxon>rosids</taxon>
        <taxon>fabids</taxon>
        <taxon>Fagales</taxon>
        <taxon>Fagaceae</taxon>
        <taxon>Quercus</taxon>
    </lineage>
</organism>
<evidence type="ECO:0000313" key="1">
    <source>
        <dbReference type="EnsemblPlants" id="QL02p032024:mrna"/>
    </source>
</evidence>
<evidence type="ECO:0000313" key="2">
    <source>
        <dbReference type="Proteomes" id="UP000594261"/>
    </source>
</evidence>
<reference evidence="2" key="1">
    <citation type="journal article" date="2016" name="G3 (Bethesda)">
        <title>First Draft Assembly and Annotation of the Genome of a California Endemic Oak Quercus lobata Nee (Fagaceae).</title>
        <authorList>
            <person name="Sork V.L."/>
            <person name="Fitz-Gibbon S.T."/>
            <person name="Puiu D."/>
            <person name="Crepeau M."/>
            <person name="Gugger P.F."/>
            <person name="Sherman R."/>
            <person name="Stevens K."/>
            <person name="Langley C.H."/>
            <person name="Pellegrini M."/>
            <person name="Salzberg S.L."/>
        </authorList>
    </citation>
    <scope>NUCLEOTIDE SEQUENCE [LARGE SCALE GENOMIC DNA]</scope>
    <source>
        <strain evidence="2">cv. SW786</strain>
    </source>
</reference>
<protein>
    <submittedName>
        <fullName evidence="1">Uncharacterized protein</fullName>
    </submittedName>
</protein>
<name>A0A7N2QYY1_QUELO</name>
<sequence>MGKCAGMFSRIAFSFMSERGVEMRSSGKRLFPPLLPKTTIITNVDSPDECSVVLIVSDSMAMAAHYEDANVALVGHTYLIKGMLSNELSFIAYTCAGEPPSCSFGFIQQS</sequence>
<reference evidence="1" key="2">
    <citation type="submission" date="2021-01" db="UniProtKB">
        <authorList>
            <consortium name="EnsemblPlants"/>
        </authorList>
    </citation>
    <scope>IDENTIFICATION</scope>
</reference>
<dbReference type="EnsemblPlants" id="QL02p032024:mrna">
    <property type="protein sequence ID" value="QL02p032024:mrna"/>
    <property type="gene ID" value="QL02p032024"/>
</dbReference>
<keyword evidence="2" id="KW-1185">Reference proteome</keyword>